<dbReference type="EMBL" id="BKCJ010978992">
    <property type="protein sequence ID" value="GFC58818.1"/>
    <property type="molecule type" value="Genomic_DNA"/>
</dbReference>
<reference evidence="2" key="1">
    <citation type="journal article" date="2019" name="Sci. Rep.">
        <title>Draft genome of Tanacetum cinerariifolium, the natural source of mosquito coil.</title>
        <authorList>
            <person name="Yamashiro T."/>
            <person name="Shiraishi A."/>
            <person name="Satake H."/>
            <person name="Nakayama K."/>
        </authorList>
    </citation>
    <scope>NUCLEOTIDE SEQUENCE</scope>
</reference>
<proteinExistence type="predicted"/>
<evidence type="ECO:0008006" key="3">
    <source>
        <dbReference type="Google" id="ProtNLM"/>
    </source>
</evidence>
<organism evidence="2">
    <name type="scientific">Tanacetum cinerariifolium</name>
    <name type="common">Dalmatian daisy</name>
    <name type="synonym">Chrysanthemum cinerariifolium</name>
    <dbReference type="NCBI Taxonomy" id="118510"/>
    <lineage>
        <taxon>Eukaryota</taxon>
        <taxon>Viridiplantae</taxon>
        <taxon>Streptophyta</taxon>
        <taxon>Embryophyta</taxon>
        <taxon>Tracheophyta</taxon>
        <taxon>Spermatophyta</taxon>
        <taxon>Magnoliopsida</taxon>
        <taxon>eudicotyledons</taxon>
        <taxon>Gunneridae</taxon>
        <taxon>Pentapetalae</taxon>
        <taxon>asterids</taxon>
        <taxon>campanulids</taxon>
        <taxon>Asterales</taxon>
        <taxon>Asteraceae</taxon>
        <taxon>Asteroideae</taxon>
        <taxon>Anthemideae</taxon>
        <taxon>Anthemidinae</taxon>
        <taxon>Tanacetum</taxon>
    </lineage>
</organism>
<feature type="non-terminal residue" evidence="2">
    <location>
        <position position="1"/>
    </location>
</feature>
<sequence length="221" mass="25156">DFVESLLNRETFIDSSSTFDFLLKEFSGELTHIDPILPGIEEVDFEEEIRLIENLLYDNSSPRPPEDLNEEIADTIIESLPSSSIPIQDNDSREEIDLATDTDELFPPPFENDDEEEIKASDNLSFLHPLSESPNAEPDQERDILFLEALLIDDFIPSSINETSNFEDDPSIPRPPPEPPEDEFYLELEVISAVMNGVDEFNKDESFDPRGEIFVSTKNED</sequence>
<feature type="non-terminal residue" evidence="2">
    <location>
        <position position="221"/>
    </location>
</feature>
<accession>A0A699Q8B4</accession>
<name>A0A699Q8B4_TANCI</name>
<dbReference type="AlphaFoldDB" id="A0A699Q8B4"/>
<protein>
    <recommendedName>
        <fullName evidence="3">Reverse transcriptase domain-containing protein</fullName>
    </recommendedName>
</protein>
<comment type="caution">
    <text evidence="2">The sequence shown here is derived from an EMBL/GenBank/DDBJ whole genome shotgun (WGS) entry which is preliminary data.</text>
</comment>
<evidence type="ECO:0000313" key="2">
    <source>
        <dbReference type="EMBL" id="GFC58818.1"/>
    </source>
</evidence>
<feature type="region of interest" description="Disordered" evidence="1">
    <location>
        <begin position="160"/>
        <end position="182"/>
    </location>
</feature>
<evidence type="ECO:0000256" key="1">
    <source>
        <dbReference type="SAM" id="MobiDB-lite"/>
    </source>
</evidence>
<gene>
    <name evidence="2" type="ORF">Tci_830788</name>
</gene>